<protein>
    <recommendedName>
        <fullName evidence="5">FAD/NAD(P)-binding domain-containing protein</fullName>
    </recommendedName>
</protein>
<dbReference type="GO" id="GO:0050660">
    <property type="term" value="F:flavin adenine dinucleotide binding"/>
    <property type="evidence" value="ECO:0007669"/>
    <property type="project" value="TreeGrafter"/>
</dbReference>
<keyword evidence="7" id="KW-1185">Reference proteome</keyword>
<keyword evidence="2" id="KW-0285">Flavoprotein</keyword>
<name>A0A8H4QFI7_9AGAR</name>
<dbReference type="PANTHER" id="PTHR43735:SF3">
    <property type="entry name" value="FERROPTOSIS SUPPRESSOR PROTEIN 1"/>
    <property type="match status" value="1"/>
</dbReference>
<organism evidence="6 7">
    <name type="scientific">Agrocybe pediades</name>
    <dbReference type="NCBI Taxonomy" id="84607"/>
    <lineage>
        <taxon>Eukaryota</taxon>
        <taxon>Fungi</taxon>
        <taxon>Dikarya</taxon>
        <taxon>Basidiomycota</taxon>
        <taxon>Agaricomycotina</taxon>
        <taxon>Agaricomycetes</taxon>
        <taxon>Agaricomycetidae</taxon>
        <taxon>Agaricales</taxon>
        <taxon>Agaricineae</taxon>
        <taxon>Strophariaceae</taxon>
        <taxon>Agrocybe</taxon>
    </lineage>
</organism>
<comment type="caution">
    <text evidence="6">The sequence shown here is derived from an EMBL/GenBank/DDBJ whole genome shotgun (WGS) entry which is preliminary data.</text>
</comment>
<dbReference type="SUPFAM" id="SSF51905">
    <property type="entry name" value="FAD/NAD(P)-binding domain"/>
    <property type="match status" value="1"/>
</dbReference>
<sequence length="392" mass="42440">MRFSRFVDFITLPFSNDLIPMSKNQNIVIVGGGNGGLTAFNALYDVLDASKFNLTLITTRPFFTHLPGSLRMIATEEGKLEETVLMPYPTERFNKGNKKLVIGKVTSVVSSGEKGGHVSLETGEEVPFHVLILAPGSLWEGPLSFPNAQDEAVKTIKETRSRFANAKDIVLAGGGSIGIELAGELKDLGGGKNITIVHSQDLLLNDAYPRKWRQKATKSVTDRGVNVILEDYIDDLEIKDGKITTRKGKSITADIVMPTRGPRPNTKFLESLGSDVLASNGYVNVLPTLQVKGHPNIFALGDAIEWKEQKQAGKVGNHAAVVLANVLATLGVSKKALVNYKGSNEMIVITNGKNGGIGYFNVLWGITLGNRMSSMIKSKSLFIAMTKDALKL</sequence>
<feature type="domain" description="FAD/NAD(P)-binding" evidence="5">
    <location>
        <begin position="26"/>
        <end position="307"/>
    </location>
</feature>
<accession>A0A8H4QFI7</accession>
<dbReference type="PANTHER" id="PTHR43735">
    <property type="entry name" value="APOPTOSIS-INDUCING FACTOR 1"/>
    <property type="match status" value="1"/>
</dbReference>
<evidence type="ECO:0000259" key="5">
    <source>
        <dbReference type="Pfam" id="PF07992"/>
    </source>
</evidence>
<dbReference type="PRINTS" id="PR00411">
    <property type="entry name" value="PNDRDTASEI"/>
</dbReference>
<evidence type="ECO:0000313" key="6">
    <source>
        <dbReference type="EMBL" id="KAF4609850.1"/>
    </source>
</evidence>
<dbReference type="EMBL" id="JAACJL010000059">
    <property type="protein sequence ID" value="KAF4609850.1"/>
    <property type="molecule type" value="Genomic_DNA"/>
</dbReference>
<dbReference type="GO" id="GO:0005737">
    <property type="term" value="C:cytoplasm"/>
    <property type="evidence" value="ECO:0007669"/>
    <property type="project" value="TreeGrafter"/>
</dbReference>
<evidence type="ECO:0000256" key="1">
    <source>
        <dbReference type="ARBA" id="ARBA00006442"/>
    </source>
</evidence>
<keyword evidence="3" id="KW-0274">FAD</keyword>
<reference evidence="6 7" key="1">
    <citation type="submission" date="2019-12" db="EMBL/GenBank/DDBJ databases">
        <authorList>
            <person name="Floudas D."/>
            <person name="Bentzer J."/>
            <person name="Ahren D."/>
            <person name="Johansson T."/>
            <person name="Persson P."/>
            <person name="Tunlid A."/>
        </authorList>
    </citation>
    <scope>NUCLEOTIDE SEQUENCE [LARGE SCALE GENOMIC DNA]</scope>
    <source>
        <strain evidence="6 7">CBS 102.39</strain>
    </source>
</reference>
<dbReference type="Pfam" id="PF07992">
    <property type="entry name" value="Pyr_redox_2"/>
    <property type="match status" value="1"/>
</dbReference>
<keyword evidence="4" id="KW-0560">Oxidoreductase</keyword>
<dbReference type="InterPro" id="IPR023753">
    <property type="entry name" value="FAD/NAD-binding_dom"/>
</dbReference>
<dbReference type="PRINTS" id="PR00368">
    <property type="entry name" value="FADPNR"/>
</dbReference>
<gene>
    <name evidence="6" type="ORF">D9613_010430</name>
</gene>
<evidence type="ECO:0000256" key="2">
    <source>
        <dbReference type="ARBA" id="ARBA00022630"/>
    </source>
</evidence>
<dbReference type="AlphaFoldDB" id="A0A8H4QFI7"/>
<evidence type="ECO:0000256" key="4">
    <source>
        <dbReference type="ARBA" id="ARBA00023002"/>
    </source>
</evidence>
<dbReference type="Gene3D" id="3.50.50.100">
    <property type="match status" value="1"/>
</dbReference>
<dbReference type="Proteomes" id="UP000521872">
    <property type="component" value="Unassembled WGS sequence"/>
</dbReference>
<dbReference type="InterPro" id="IPR036188">
    <property type="entry name" value="FAD/NAD-bd_sf"/>
</dbReference>
<comment type="similarity">
    <text evidence="1">Belongs to the FAD-dependent oxidoreductase family.</text>
</comment>
<evidence type="ECO:0000256" key="3">
    <source>
        <dbReference type="ARBA" id="ARBA00022827"/>
    </source>
</evidence>
<proteinExistence type="inferred from homology"/>
<evidence type="ECO:0000313" key="7">
    <source>
        <dbReference type="Proteomes" id="UP000521872"/>
    </source>
</evidence>
<dbReference type="GO" id="GO:0004174">
    <property type="term" value="F:electron-transferring-flavoprotein dehydrogenase activity"/>
    <property type="evidence" value="ECO:0007669"/>
    <property type="project" value="TreeGrafter"/>
</dbReference>